<dbReference type="Proteomes" id="UP000678228">
    <property type="component" value="Unassembled WGS sequence"/>
</dbReference>
<keyword evidence="2" id="KW-1185">Reference proteome</keyword>
<dbReference type="EMBL" id="JAGKSQ010000002">
    <property type="protein sequence ID" value="MBP3950367.1"/>
    <property type="molecule type" value="Genomic_DNA"/>
</dbReference>
<reference evidence="1" key="1">
    <citation type="submission" date="2021-03" db="EMBL/GenBank/DDBJ databases">
        <title>Bacillus suaedae sp. nov., isolated from Suaeda aralocaspica.</title>
        <authorList>
            <person name="Lei R.F.R."/>
        </authorList>
    </citation>
    <scope>NUCLEOTIDE SEQUENCE</scope>
    <source>
        <strain evidence="1">YZJH907-2</strain>
    </source>
</reference>
<protein>
    <submittedName>
        <fullName evidence="1">Sporulation protein</fullName>
    </submittedName>
</protein>
<dbReference type="InterPro" id="IPR020255">
    <property type="entry name" value="CsgA"/>
</dbReference>
<evidence type="ECO:0000313" key="2">
    <source>
        <dbReference type="Proteomes" id="UP000678228"/>
    </source>
</evidence>
<organism evidence="1 2">
    <name type="scientific">Halalkalibacter suaedae</name>
    <dbReference type="NCBI Taxonomy" id="2822140"/>
    <lineage>
        <taxon>Bacteria</taxon>
        <taxon>Bacillati</taxon>
        <taxon>Bacillota</taxon>
        <taxon>Bacilli</taxon>
        <taxon>Bacillales</taxon>
        <taxon>Bacillaceae</taxon>
        <taxon>Halalkalibacter</taxon>
    </lineage>
</organism>
<gene>
    <name evidence="1" type="ORF">J7W16_04425</name>
</gene>
<accession>A0A941ANI3</accession>
<dbReference type="RefSeq" id="WP_210596018.1">
    <property type="nucleotide sequence ID" value="NZ_JAGKSQ010000002.1"/>
</dbReference>
<sequence>MDSNLAFLREALSNHLENHKVCQEIYRKLEANEYKNEEEFARDLEVNENRILNLILQYELDYAKQEKDDVRLQQLNGVYEQLF</sequence>
<dbReference type="Pfam" id="PF17334">
    <property type="entry name" value="CsgA"/>
    <property type="match status" value="1"/>
</dbReference>
<evidence type="ECO:0000313" key="1">
    <source>
        <dbReference type="EMBL" id="MBP3950367.1"/>
    </source>
</evidence>
<proteinExistence type="predicted"/>
<comment type="caution">
    <text evidence="1">The sequence shown here is derived from an EMBL/GenBank/DDBJ whole genome shotgun (WGS) entry which is preliminary data.</text>
</comment>
<dbReference type="AlphaFoldDB" id="A0A941ANI3"/>
<name>A0A941ANI3_9BACI</name>